<accession>A0A916QG01</accession>
<keyword evidence="8" id="KW-0547">Nucleotide-binding</keyword>
<sequence>MTIYNFNAGIGWASSGVEYAQAYRAKIFRQLKTEAKFIFTDFIRNENIINLTRNLGFLDQEIIWLYQSFTDFPLAAGSYRLEKLMASFTSSATKIPKSQTEIRFEFSPGNWVEAYLKRDDPQVVERAEFVNRHVLVRKDFFTSGRVYSEYYVPQNKRAQLYLRRFFNQDGTTAFDELIDGNNICFKFSDQVLTKTELLQRFIKNLHLSADDVVILDRDADVAQLILETKGASKVGCVVHAEHYAVNQPSRDHILWNNYYEYDFTHARDFDFFVVATAQQKAKLAEQFQQFQHYVPPIYVVPVGNLAKIRYAENRRPYSLITASRLASEKHLDWLIQAVVKVHATFPQIRFDIYGEGGERTHLSQLIKDLSAESYISLQGHRDLTEVYQDYELYVSASTSEGFGLSLLEAIGSGLAMVGLDVPYGNPTFIQNGKNGVLVPYRRGEEADVTIQNLANGIIQALRGDLQQQHQASYQLAQQFTQAQVAKKWQGLLEGIQKHDKSI</sequence>
<comment type="subcellular location">
    <subcellularLocation>
        <location evidence="1">Cell membrane</location>
        <topology evidence="1">Peripheral membrane protein</topology>
    </subcellularLocation>
</comment>
<dbReference type="CDD" id="cd04949">
    <property type="entry name" value="GT4_GtfA-like"/>
    <property type="match status" value="1"/>
</dbReference>
<evidence type="ECO:0000256" key="5">
    <source>
        <dbReference type="ARBA" id="ARBA00022490"/>
    </source>
</evidence>
<evidence type="ECO:0000256" key="9">
    <source>
        <dbReference type="ARBA" id="ARBA00023136"/>
    </source>
</evidence>
<dbReference type="GO" id="GO:0016757">
    <property type="term" value="F:glycosyltransferase activity"/>
    <property type="evidence" value="ECO:0007669"/>
    <property type="project" value="UniProtKB-KW"/>
</dbReference>
<feature type="domain" description="GtfA extended beta-sheet meander" evidence="11">
    <location>
        <begin position="102"/>
        <end position="189"/>
    </location>
</feature>
<evidence type="ECO:0000313" key="13">
    <source>
        <dbReference type="Proteomes" id="UP000677218"/>
    </source>
</evidence>
<reference evidence="12" key="1">
    <citation type="submission" date="2020-08" db="EMBL/GenBank/DDBJ databases">
        <title>Taxonomic study for Lactobacillus species isolated from hardwood bark.</title>
        <authorList>
            <person name="Tohno M."/>
            <person name="Tanizawa Y."/>
        </authorList>
    </citation>
    <scope>NUCLEOTIDE SEQUENCE</scope>
    <source>
        <strain evidence="12">B40</strain>
    </source>
</reference>
<evidence type="ECO:0000256" key="6">
    <source>
        <dbReference type="ARBA" id="ARBA00022676"/>
    </source>
</evidence>
<dbReference type="SUPFAM" id="SSF53756">
    <property type="entry name" value="UDP-Glycosyltransferase/glycogen phosphorylase"/>
    <property type="match status" value="1"/>
</dbReference>
<keyword evidence="13" id="KW-1185">Reference proteome</keyword>
<comment type="similarity">
    <text evidence="3">Belongs to the glycosyltransferase group 1 family. Glycosyltransferase 4 subfamily.</text>
</comment>
<keyword evidence="5" id="KW-0963">Cytoplasm</keyword>
<evidence type="ECO:0000256" key="2">
    <source>
        <dbReference type="ARBA" id="ARBA00004922"/>
    </source>
</evidence>
<evidence type="ECO:0000259" key="11">
    <source>
        <dbReference type="Pfam" id="PF22145"/>
    </source>
</evidence>
<dbReference type="Gene3D" id="3.40.50.2000">
    <property type="entry name" value="Glycogen Phosphorylase B"/>
    <property type="match status" value="2"/>
</dbReference>
<dbReference type="NCBIfam" id="TIGR02918">
    <property type="entry name" value="accessory Sec system glycosyltransferase GtfA"/>
    <property type="match status" value="1"/>
</dbReference>
<evidence type="ECO:0000313" key="12">
    <source>
        <dbReference type="EMBL" id="GFZ26614.1"/>
    </source>
</evidence>
<dbReference type="Pfam" id="PF13692">
    <property type="entry name" value="Glyco_trans_1_4"/>
    <property type="match status" value="1"/>
</dbReference>
<evidence type="ECO:0000256" key="8">
    <source>
        <dbReference type="ARBA" id="ARBA00022741"/>
    </source>
</evidence>
<dbReference type="GO" id="GO:0017122">
    <property type="term" value="C:protein N-acetylglucosaminyltransferase complex"/>
    <property type="evidence" value="ECO:0007669"/>
    <property type="project" value="UniProtKB-ARBA"/>
</dbReference>
<dbReference type="FunFam" id="3.40.50.2000:FF:000196">
    <property type="entry name" value="UDP-N-acetylglucosamine--peptide N-acetylglucosaminyltransferase GtfA subunit"/>
    <property type="match status" value="1"/>
</dbReference>
<protein>
    <submittedName>
        <fullName evidence="12">Poly(Glycerol-phosphate) alpha-glucosyltransferase</fullName>
    </submittedName>
</protein>
<evidence type="ECO:0000256" key="4">
    <source>
        <dbReference type="ARBA" id="ARBA00022475"/>
    </source>
</evidence>
<evidence type="ECO:0000256" key="7">
    <source>
        <dbReference type="ARBA" id="ARBA00022679"/>
    </source>
</evidence>
<dbReference type="GO" id="GO:0005886">
    <property type="term" value="C:plasma membrane"/>
    <property type="evidence" value="ECO:0007669"/>
    <property type="project" value="UniProtKB-SubCell"/>
</dbReference>
<dbReference type="AlphaFoldDB" id="A0A916QG01"/>
<evidence type="ECO:0000256" key="1">
    <source>
        <dbReference type="ARBA" id="ARBA00004202"/>
    </source>
</evidence>
<dbReference type="EMBL" id="BMAY01000003">
    <property type="protein sequence ID" value="GFZ26614.1"/>
    <property type="molecule type" value="Genomic_DNA"/>
</dbReference>
<comment type="caution">
    <text evidence="12">The sequence shown here is derived from an EMBL/GenBank/DDBJ whole genome shotgun (WGS) entry which is preliminary data.</text>
</comment>
<dbReference type="InterPro" id="IPR014267">
    <property type="entry name" value="GtfA"/>
</dbReference>
<evidence type="ECO:0000256" key="3">
    <source>
        <dbReference type="ARBA" id="ARBA00009481"/>
    </source>
</evidence>
<evidence type="ECO:0000256" key="10">
    <source>
        <dbReference type="ARBA" id="ARBA00052053"/>
    </source>
</evidence>
<dbReference type="Proteomes" id="UP000677218">
    <property type="component" value="Unassembled WGS sequence"/>
</dbReference>
<comment type="pathway">
    <text evidence="2">Protein modification; protein glycosylation.</text>
</comment>
<gene>
    <name evidence="12" type="primary">tagE</name>
    <name evidence="12" type="ORF">LCB40_04940</name>
</gene>
<dbReference type="RefSeq" id="WP_212780317.1">
    <property type="nucleotide sequence ID" value="NZ_BMAY01000003.1"/>
</dbReference>
<name>A0A916QG01_9LACO</name>
<dbReference type="PANTHER" id="PTHR12526">
    <property type="entry name" value="GLYCOSYLTRANSFERASE"/>
    <property type="match status" value="1"/>
</dbReference>
<dbReference type="Pfam" id="PF22145">
    <property type="entry name" value="GtfA_EBD"/>
    <property type="match status" value="1"/>
</dbReference>
<dbReference type="PANTHER" id="PTHR12526:SF629">
    <property type="entry name" value="TEICHURONIC ACID BIOSYNTHESIS GLYCOSYLTRANSFERASE TUAH-RELATED"/>
    <property type="match status" value="1"/>
</dbReference>
<proteinExistence type="inferred from homology"/>
<keyword evidence="9" id="KW-0472">Membrane</keyword>
<keyword evidence="4" id="KW-1003">Cell membrane</keyword>
<dbReference type="GO" id="GO:0000166">
    <property type="term" value="F:nucleotide binding"/>
    <property type="evidence" value="ECO:0007669"/>
    <property type="project" value="UniProtKB-KW"/>
</dbReference>
<dbReference type="InterPro" id="IPR054396">
    <property type="entry name" value="GtfA_EBD"/>
</dbReference>
<comment type="catalytic activity">
    <reaction evidence="10">
        <text>L-seryl-[protein] + UDP-N-acetyl-alpha-D-glucosamine = 3-O-[N-acetyl-alpha-D-glucosaminyl]-L-seryl-[protein] + UDP + H(+)</text>
        <dbReference type="Rhea" id="RHEA:59872"/>
        <dbReference type="Rhea" id="RHEA-COMP:9863"/>
        <dbReference type="Rhea" id="RHEA-COMP:15471"/>
        <dbReference type="ChEBI" id="CHEBI:15378"/>
        <dbReference type="ChEBI" id="CHEBI:29999"/>
        <dbReference type="ChEBI" id="CHEBI:57705"/>
        <dbReference type="ChEBI" id="CHEBI:58223"/>
        <dbReference type="ChEBI" id="CHEBI:143279"/>
    </reaction>
</comment>
<keyword evidence="7" id="KW-0808">Transferase</keyword>
<organism evidence="12 13">
    <name type="scientific">Lactobacillus corticis</name>
    <dbReference type="NCBI Taxonomy" id="2201249"/>
    <lineage>
        <taxon>Bacteria</taxon>
        <taxon>Bacillati</taxon>
        <taxon>Bacillota</taxon>
        <taxon>Bacilli</taxon>
        <taxon>Lactobacillales</taxon>
        <taxon>Lactobacillaceae</taxon>
        <taxon>Lactobacillus</taxon>
    </lineage>
</organism>
<keyword evidence="6" id="KW-0328">Glycosyltransferase</keyword>